<dbReference type="AlphaFoldDB" id="A0A9J6B4U0"/>
<protein>
    <submittedName>
        <fullName evidence="1">Uncharacterized protein</fullName>
    </submittedName>
</protein>
<dbReference type="SUPFAM" id="SSF56204">
    <property type="entry name" value="Hect, E3 ligase catalytic domain"/>
    <property type="match status" value="1"/>
</dbReference>
<evidence type="ECO:0000313" key="1">
    <source>
        <dbReference type="EMBL" id="KAG5631618.1"/>
    </source>
</evidence>
<dbReference type="Proteomes" id="UP000824120">
    <property type="component" value="Chromosome 1"/>
</dbReference>
<keyword evidence="2" id="KW-1185">Reference proteome</keyword>
<dbReference type="InterPro" id="IPR035983">
    <property type="entry name" value="Hect_E3_ubiquitin_ligase"/>
</dbReference>
<reference evidence="1 2" key="1">
    <citation type="submission" date="2020-09" db="EMBL/GenBank/DDBJ databases">
        <title>De no assembly of potato wild relative species, Solanum commersonii.</title>
        <authorList>
            <person name="Cho K."/>
        </authorList>
    </citation>
    <scope>NUCLEOTIDE SEQUENCE [LARGE SCALE GENOMIC DNA]</scope>
    <source>
        <strain evidence="1">LZ3.2</strain>
        <tissue evidence="1">Leaf</tissue>
    </source>
</reference>
<proteinExistence type="predicted"/>
<gene>
    <name evidence="1" type="ORF">H5410_003335</name>
</gene>
<dbReference type="GO" id="GO:0004842">
    <property type="term" value="F:ubiquitin-protein transferase activity"/>
    <property type="evidence" value="ECO:0007669"/>
    <property type="project" value="InterPro"/>
</dbReference>
<comment type="caution">
    <text evidence="1">The sequence shown here is derived from an EMBL/GenBank/DDBJ whole genome shotgun (WGS) entry which is preliminary data.</text>
</comment>
<evidence type="ECO:0000313" key="2">
    <source>
        <dbReference type="Proteomes" id="UP000824120"/>
    </source>
</evidence>
<dbReference type="EMBL" id="JACXVP010000001">
    <property type="protein sequence ID" value="KAG5631618.1"/>
    <property type="molecule type" value="Genomic_DNA"/>
</dbReference>
<name>A0A9J6B4U0_SOLCO</name>
<sequence>MFFYNQYLLPFVLVGTYEVNLLHLEYFQFSVFFLQLNGKGVLLEDIRDADPFLYHSCNKIMNMDAKIVDQDVLDLTFI</sequence>
<accession>A0A9J6B4U0</accession>
<dbReference type="OrthoDB" id="8068875at2759"/>
<organism evidence="1 2">
    <name type="scientific">Solanum commersonii</name>
    <name type="common">Commerson's wild potato</name>
    <name type="synonym">Commerson's nightshade</name>
    <dbReference type="NCBI Taxonomy" id="4109"/>
    <lineage>
        <taxon>Eukaryota</taxon>
        <taxon>Viridiplantae</taxon>
        <taxon>Streptophyta</taxon>
        <taxon>Embryophyta</taxon>
        <taxon>Tracheophyta</taxon>
        <taxon>Spermatophyta</taxon>
        <taxon>Magnoliopsida</taxon>
        <taxon>eudicotyledons</taxon>
        <taxon>Gunneridae</taxon>
        <taxon>Pentapetalae</taxon>
        <taxon>asterids</taxon>
        <taxon>lamiids</taxon>
        <taxon>Solanales</taxon>
        <taxon>Solanaceae</taxon>
        <taxon>Solanoideae</taxon>
        <taxon>Solaneae</taxon>
        <taxon>Solanum</taxon>
    </lineage>
</organism>